<dbReference type="PANTHER" id="PTHR43798:SF14">
    <property type="entry name" value="SERINE HYDROLASE-LIKE PROTEIN DDB_G0286239"/>
    <property type="match status" value="1"/>
</dbReference>
<dbReference type="PRINTS" id="PR00111">
    <property type="entry name" value="ABHYDROLASE"/>
</dbReference>
<evidence type="ECO:0000313" key="5">
    <source>
        <dbReference type="Proteomes" id="UP000504606"/>
    </source>
</evidence>
<dbReference type="SUPFAM" id="SSF53474">
    <property type="entry name" value="alpha/beta-Hydrolases"/>
    <property type="match status" value="1"/>
</dbReference>
<feature type="region of interest" description="Disordered" evidence="3">
    <location>
        <begin position="14"/>
        <end position="37"/>
    </location>
</feature>
<dbReference type="GeneID" id="113206619"/>
<evidence type="ECO:0000256" key="2">
    <source>
        <dbReference type="ARBA" id="ARBA00022801"/>
    </source>
</evidence>
<evidence type="ECO:0000256" key="1">
    <source>
        <dbReference type="ARBA" id="ARBA00008645"/>
    </source>
</evidence>
<dbReference type="AlphaFoldDB" id="A0A9C6XAH2"/>
<dbReference type="InterPro" id="IPR029058">
    <property type="entry name" value="AB_hydrolase_fold"/>
</dbReference>
<comment type="similarity">
    <text evidence="1">Belongs to the AB hydrolase superfamily.</text>
</comment>
<sequence>MLSLRSVRALEAAAVRGKATAAQPRPQPGDEEDAGRGVRLQAAPDRQAELLEQLQEREVRIPVPWGHVAGKWWGRTDRRPLLALHGWGDNAGSFERLAGALRGVPVLALDLPGHGLSSRVPRGLAPADRGLLLATLRRVQRALGLTSLSLVGHSLGDAVALLYAATYPTDVDM</sequence>
<feature type="domain" description="AB hydrolase-1" evidence="4">
    <location>
        <begin position="80"/>
        <end position="172"/>
    </location>
</feature>
<name>A0A9C6XAH2_FRAOC</name>
<dbReference type="GO" id="GO:0016787">
    <property type="term" value="F:hydrolase activity"/>
    <property type="evidence" value="ECO:0007669"/>
    <property type="project" value="UniProtKB-KW"/>
</dbReference>
<organism evidence="5 6">
    <name type="scientific">Frankliniella occidentalis</name>
    <name type="common">Western flower thrips</name>
    <name type="synonym">Euthrips occidentalis</name>
    <dbReference type="NCBI Taxonomy" id="133901"/>
    <lineage>
        <taxon>Eukaryota</taxon>
        <taxon>Metazoa</taxon>
        <taxon>Ecdysozoa</taxon>
        <taxon>Arthropoda</taxon>
        <taxon>Hexapoda</taxon>
        <taxon>Insecta</taxon>
        <taxon>Pterygota</taxon>
        <taxon>Neoptera</taxon>
        <taxon>Paraneoptera</taxon>
        <taxon>Thysanoptera</taxon>
        <taxon>Terebrantia</taxon>
        <taxon>Thripoidea</taxon>
        <taxon>Thripidae</taxon>
        <taxon>Frankliniella</taxon>
    </lineage>
</organism>
<proteinExistence type="inferred from homology"/>
<dbReference type="InterPro" id="IPR050266">
    <property type="entry name" value="AB_hydrolase_sf"/>
</dbReference>
<dbReference type="RefSeq" id="XP_052132052.1">
    <property type="nucleotide sequence ID" value="XM_052276092.1"/>
</dbReference>
<keyword evidence="5" id="KW-1185">Reference proteome</keyword>
<accession>A0A9C6XAH2</accession>
<protein>
    <submittedName>
        <fullName evidence="6">Probable serine hydrolase</fullName>
    </submittedName>
</protein>
<dbReference type="PANTHER" id="PTHR43798">
    <property type="entry name" value="MONOACYLGLYCEROL LIPASE"/>
    <property type="match status" value="1"/>
</dbReference>
<evidence type="ECO:0000313" key="6">
    <source>
        <dbReference type="RefSeq" id="XP_052132052.1"/>
    </source>
</evidence>
<dbReference type="GO" id="GO:0016020">
    <property type="term" value="C:membrane"/>
    <property type="evidence" value="ECO:0007669"/>
    <property type="project" value="TreeGrafter"/>
</dbReference>
<evidence type="ECO:0000256" key="3">
    <source>
        <dbReference type="SAM" id="MobiDB-lite"/>
    </source>
</evidence>
<dbReference type="KEGG" id="foc:113206619"/>
<reference evidence="6" key="1">
    <citation type="submission" date="2025-08" db="UniProtKB">
        <authorList>
            <consortium name="RefSeq"/>
        </authorList>
    </citation>
    <scope>IDENTIFICATION</scope>
    <source>
        <tissue evidence="6">Whole organism</tissue>
    </source>
</reference>
<dbReference type="Proteomes" id="UP000504606">
    <property type="component" value="Unplaced"/>
</dbReference>
<evidence type="ECO:0000259" key="4">
    <source>
        <dbReference type="Pfam" id="PF00561"/>
    </source>
</evidence>
<dbReference type="InterPro" id="IPR000073">
    <property type="entry name" value="AB_hydrolase_1"/>
</dbReference>
<dbReference type="Gene3D" id="3.40.50.1820">
    <property type="entry name" value="alpha/beta hydrolase"/>
    <property type="match status" value="1"/>
</dbReference>
<gene>
    <name evidence="6" type="primary">LOC113206619</name>
</gene>
<keyword evidence="2 6" id="KW-0378">Hydrolase</keyword>
<dbReference type="OrthoDB" id="190201at2759"/>
<dbReference type="Pfam" id="PF00561">
    <property type="entry name" value="Abhydrolase_1"/>
    <property type="match status" value="1"/>
</dbReference>